<reference evidence="2" key="1">
    <citation type="submission" date="2015-06" db="EMBL/GenBank/DDBJ databases">
        <authorList>
            <person name="Bertelli C."/>
        </authorList>
    </citation>
    <scope>NUCLEOTIDE SEQUENCE [LARGE SCALE GENOMIC DNA]</scope>
    <source>
        <strain evidence="2">CRIB-30</strain>
    </source>
</reference>
<dbReference type="RefSeq" id="WP_098037536.1">
    <property type="nucleotide sequence ID" value="NZ_CWGJ01000005.1"/>
</dbReference>
<sequence>MVAFHGVATLDELDSMLQSYKNKGRETSETESILLVNDQCRVVTRFFSGKSYLAGAFATKVPTTIEKIVRVVLGLLATLISCGWALCFQGVRDLFGAHVQKICFAVFQKDSGPDKTLCGVEKSIITAFKVERTCKRGRCDIGCCHLEHEDLHS</sequence>
<evidence type="ECO:0000313" key="2">
    <source>
        <dbReference type="Proteomes" id="UP000220251"/>
    </source>
</evidence>
<protein>
    <submittedName>
        <fullName evidence="1">Uncharacterized protein</fullName>
    </submittedName>
</protein>
<organism evidence="1 2">
    <name type="scientific">Estrella lausannensis</name>
    <dbReference type="NCBI Taxonomy" id="483423"/>
    <lineage>
        <taxon>Bacteria</taxon>
        <taxon>Pseudomonadati</taxon>
        <taxon>Chlamydiota</taxon>
        <taxon>Chlamydiia</taxon>
        <taxon>Parachlamydiales</taxon>
        <taxon>Candidatus Criblamydiaceae</taxon>
        <taxon>Estrella</taxon>
    </lineage>
</organism>
<gene>
    <name evidence="1" type="ORF">ELAC_0315</name>
</gene>
<dbReference type="EMBL" id="CWGJ01000005">
    <property type="protein sequence ID" value="CRX37676.1"/>
    <property type="molecule type" value="Genomic_DNA"/>
</dbReference>
<name>A0A0H5DN53_9BACT</name>
<accession>A0A0H5DN53</accession>
<proteinExistence type="predicted"/>
<dbReference type="AlphaFoldDB" id="A0A0H5DN53"/>
<dbReference type="Proteomes" id="UP000220251">
    <property type="component" value="Unassembled WGS sequence"/>
</dbReference>
<keyword evidence="2" id="KW-1185">Reference proteome</keyword>
<evidence type="ECO:0000313" key="1">
    <source>
        <dbReference type="EMBL" id="CRX37676.1"/>
    </source>
</evidence>